<comment type="caution">
    <text evidence="1">The sequence shown here is derived from an EMBL/GenBank/DDBJ whole genome shotgun (WGS) entry which is preliminary data.</text>
</comment>
<dbReference type="Proteomes" id="UP000321393">
    <property type="component" value="Unassembled WGS sequence"/>
</dbReference>
<protein>
    <submittedName>
        <fullName evidence="1">CACTA en-spm transposon protein</fullName>
    </submittedName>
</protein>
<evidence type="ECO:0000313" key="3">
    <source>
        <dbReference type="Proteomes" id="UP000321393"/>
    </source>
</evidence>
<organism evidence="1 3">
    <name type="scientific">Cucumis melo var. makuwa</name>
    <name type="common">Oriental melon</name>
    <dbReference type="NCBI Taxonomy" id="1194695"/>
    <lineage>
        <taxon>Eukaryota</taxon>
        <taxon>Viridiplantae</taxon>
        <taxon>Streptophyta</taxon>
        <taxon>Embryophyta</taxon>
        <taxon>Tracheophyta</taxon>
        <taxon>Spermatophyta</taxon>
        <taxon>Magnoliopsida</taxon>
        <taxon>eudicotyledons</taxon>
        <taxon>Gunneridae</taxon>
        <taxon>Pentapetalae</taxon>
        <taxon>rosids</taxon>
        <taxon>fabids</taxon>
        <taxon>Cucurbitales</taxon>
        <taxon>Cucurbitaceae</taxon>
        <taxon>Benincaseae</taxon>
        <taxon>Cucumis</taxon>
    </lineage>
</organism>
<evidence type="ECO:0000313" key="4">
    <source>
        <dbReference type="Proteomes" id="UP000321947"/>
    </source>
</evidence>
<gene>
    <name evidence="2" type="ORF">E5676_scaffold409G001410</name>
    <name evidence="1" type="ORF">E6C27_scaffold60G005370</name>
</gene>
<dbReference type="EMBL" id="SSTD01014204">
    <property type="protein sequence ID" value="TYK04523.1"/>
    <property type="molecule type" value="Genomic_DNA"/>
</dbReference>
<evidence type="ECO:0000313" key="1">
    <source>
        <dbReference type="EMBL" id="KAA0052038.1"/>
    </source>
</evidence>
<proteinExistence type="predicted"/>
<dbReference type="Proteomes" id="UP000321947">
    <property type="component" value="Unassembled WGS sequence"/>
</dbReference>
<sequence>MRDSNAISYLTGTASGVRGSPDGGLQVSPKWADVGRQYIKVVKGDLQFFVLDFNDQAMHSDSKETRANPPHLWVGRDEDWHFPYDHYMSRAFRHEFAKQRGEPELFRQTHVLDETIVSQVAEDAQSNYSKGLGWGPKLKACKTTSASSSTTSCLQSTVELQLQAKLD</sequence>
<evidence type="ECO:0000313" key="2">
    <source>
        <dbReference type="EMBL" id="TYK04523.1"/>
    </source>
</evidence>
<dbReference type="EMBL" id="SSTE01011134">
    <property type="protein sequence ID" value="KAA0052038.1"/>
    <property type="molecule type" value="Genomic_DNA"/>
</dbReference>
<accession>A0A5A7U9X1</accession>
<reference evidence="3 4" key="1">
    <citation type="submission" date="2019-08" db="EMBL/GenBank/DDBJ databases">
        <title>Draft genome sequences of two oriental melons (Cucumis melo L. var makuwa).</title>
        <authorList>
            <person name="Kwon S.-Y."/>
        </authorList>
    </citation>
    <scope>NUCLEOTIDE SEQUENCE [LARGE SCALE GENOMIC DNA]</scope>
    <source>
        <strain evidence="4">cv. Chang Bougi</strain>
        <strain evidence="3">cv. SW 3</strain>
        <tissue evidence="1">Leaf</tissue>
    </source>
</reference>
<name>A0A5A7U9X1_CUCMM</name>
<dbReference type="AlphaFoldDB" id="A0A5A7U9X1"/>